<evidence type="ECO:0000313" key="3">
    <source>
        <dbReference type="Proteomes" id="UP000006591"/>
    </source>
</evidence>
<organism evidence="2">
    <name type="scientific">Oryza nivara</name>
    <name type="common">Indian wild rice</name>
    <name type="synonym">Oryza sativa f. spontanea</name>
    <dbReference type="NCBI Taxonomy" id="4536"/>
    <lineage>
        <taxon>Eukaryota</taxon>
        <taxon>Viridiplantae</taxon>
        <taxon>Streptophyta</taxon>
        <taxon>Embryophyta</taxon>
        <taxon>Tracheophyta</taxon>
        <taxon>Spermatophyta</taxon>
        <taxon>Magnoliopsida</taxon>
        <taxon>Liliopsida</taxon>
        <taxon>Poales</taxon>
        <taxon>Poaceae</taxon>
        <taxon>BOP clade</taxon>
        <taxon>Oryzoideae</taxon>
        <taxon>Oryzeae</taxon>
        <taxon>Oryzinae</taxon>
        <taxon>Oryza</taxon>
    </lineage>
</organism>
<reference evidence="2" key="2">
    <citation type="submission" date="2018-04" db="EMBL/GenBank/DDBJ databases">
        <title>OnivRS2 (Oryza nivara Reference Sequence Version 2).</title>
        <authorList>
            <person name="Zhang J."/>
            <person name="Kudrna D."/>
            <person name="Lee S."/>
            <person name="Talag J."/>
            <person name="Rajasekar S."/>
            <person name="Welchert J."/>
            <person name="Hsing Y.-I."/>
            <person name="Wing R.A."/>
        </authorList>
    </citation>
    <scope>NUCLEOTIDE SEQUENCE [LARGE SCALE GENOMIC DNA]</scope>
    <source>
        <strain evidence="2">SL10</strain>
    </source>
</reference>
<name>A0A0E0HPU7_ORYNI</name>
<dbReference type="HOGENOM" id="CLU_1520223_0_0_1"/>
<sequence>MGNLKGSPLSAHSLGAVHNSLPQPSLWSNLLLLPPTKYVTTSIQGATTSGRVEGGREAAGRGFAPTAAVHSGEGEEGGLGKKVGPRRSRRPPPPLSAPAAAGYQADSRLLRLGFRFRGARGEVQPWGGGGAERRGRSPGEVLRRGRRHRRSKSMGKRCVRIGRRVRKTKRERALGGG</sequence>
<feature type="compositionally biased region" description="Basic and acidic residues" evidence="1">
    <location>
        <begin position="131"/>
        <end position="143"/>
    </location>
</feature>
<keyword evidence="3" id="KW-1185">Reference proteome</keyword>
<protein>
    <submittedName>
        <fullName evidence="2">Uncharacterized protein</fullName>
    </submittedName>
</protein>
<feature type="compositionally biased region" description="Basic residues" evidence="1">
    <location>
        <begin position="144"/>
        <end position="170"/>
    </location>
</feature>
<proteinExistence type="predicted"/>
<accession>A0A0E0HPU7</accession>
<dbReference type="Proteomes" id="UP000006591">
    <property type="component" value="Chromosome 6"/>
</dbReference>
<reference evidence="2" key="1">
    <citation type="submission" date="2015-04" db="UniProtKB">
        <authorList>
            <consortium name="EnsemblPlants"/>
        </authorList>
    </citation>
    <scope>IDENTIFICATION</scope>
    <source>
        <strain evidence="2">SL10</strain>
    </source>
</reference>
<evidence type="ECO:0000313" key="2">
    <source>
        <dbReference type="EnsemblPlants" id="ONIVA06G14700.1"/>
    </source>
</evidence>
<feature type="region of interest" description="Disordered" evidence="1">
    <location>
        <begin position="123"/>
        <end position="177"/>
    </location>
</feature>
<dbReference type="AlphaFoldDB" id="A0A0E0HPU7"/>
<evidence type="ECO:0000256" key="1">
    <source>
        <dbReference type="SAM" id="MobiDB-lite"/>
    </source>
</evidence>
<feature type="region of interest" description="Disordered" evidence="1">
    <location>
        <begin position="66"/>
        <end position="102"/>
    </location>
</feature>
<dbReference type="Gramene" id="ONIVA06G14700.1">
    <property type="protein sequence ID" value="ONIVA06G14700.1"/>
    <property type="gene ID" value="ONIVA06G14700"/>
</dbReference>
<dbReference type="EnsemblPlants" id="ONIVA06G14700.1">
    <property type="protein sequence ID" value="ONIVA06G14700.1"/>
    <property type="gene ID" value="ONIVA06G14700"/>
</dbReference>